<dbReference type="RefSeq" id="WP_146396977.1">
    <property type="nucleotide sequence ID" value="NZ_SJPJ01000001.1"/>
</dbReference>
<feature type="domain" description="HTH cro/C1-type" evidence="1">
    <location>
        <begin position="8"/>
        <end position="66"/>
    </location>
</feature>
<name>A0A5C5Z1L7_9BACT</name>
<sequence length="114" mass="12897">MTTFGERIRKLRQAKGWTLRQLAPEVGVGFTYLSKVENERLDTGHYPSEALIHRLADALGADEDELLLLANKVPEAIRRRICEHPDIFRTIAQLDDTSLQQIVASASKHDNVVF</sequence>
<dbReference type="SMART" id="SM00530">
    <property type="entry name" value="HTH_XRE"/>
    <property type="match status" value="1"/>
</dbReference>
<accession>A0A5C5Z1L7</accession>
<organism evidence="2 3">
    <name type="scientific">Novipirellula herctigrandis</name>
    <dbReference type="NCBI Taxonomy" id="2527986"/>
    <lineage>
        <taxon>Bacteria</taxon>
        <taxon>Pseudomonadati</taxon>
        <taxon>Planctomycetota</taxon>
        <taxon>Planctomycetia</taxon>
        <taxon>Pirellulales</taxon>
        <taxon>Pirellulaceae</taxon>
        <taxon>Novipirellula</taxon>
    </lineage>
</organism>
<dbReference type="InterPro" id="IPR001387">
    <property type="entry name" value="Cro/C1-type_HTH"/>
</dbReference>
<dbReference type="SUPFAM" id="SSF47413">
    <property type="entry name" value="lambda repressor-like DNA-binding domains"/>
    <property type="match status" value="1"/>
</dbReference>
<dbReference type="Gene3D" id="1.10.260.40">
    <property type="entry name" value="lambda repressor-like DNA-binding domains"/>
    <property type="match status" value="1"/>
</dbReference>
<dbReference type="PROSITE" id="PS50943">
    <property type="entry name" value="HTH_CROC1"/>
    <property type="match status" value="1"/>
</dbReference>
<gene>
    <name evidence="2" type="ORF">CA13_26530</name>
</gene>
<comment type="caution">
    <text evidence="2">The sequence shown here is derived from an EMBL/GenBank/DDBJ whole genome shotgun (WGS) entry which is preliminary data.</text>
</comment>
<dbReference type="AlphaFoldDB" id="A0A5C5Z1L7"/>
<protein>
    <submittedName>
        <fullName evidence="2">Helix-turn-helix domain protein</fullName>
    </submittedName>
</protein>
<evidence type="ECO:0000313" key="3">
    <source>
        <dbReference type="Proteomes" id="UP000315010"/>
    </source>
</evidence>
<dbReference type="GO" id="GO:0003677">
    <property type="term" value="F:DNA binding"/>
    <property type="evidence" value="ECO:0007669"/>
    <property type="project" value="InterPro"/>
</dbReference>
<evidence type="ECO:0000259" key="1">
    <source>
        <dbReference type="PROSITE" id="PS50943"/>
    </source>
</evidence>
<dbReference type="InterPro" id="IPR010982">
    <property type="entry name" value="Lambda_DNA-bd_dom_sf"/>
</dbReference>
<dbReference type="Pfam" id="PF13560">
    <property type="entry name" value="HTH_31"/>
    <property type="match status" value="1"/>
</dbReference>
<keyword evidence="3" id="KW-1185">Reference proteome</keyword>
<dbReference type="OrthoDB" id="288015at2"/>
<dbReference type="CDD" id="cd00093">
    <property type="entry name" value="HTH_XRE"/>
    <property type="match status" value="1"/>
</dbReference>
<reference evidence="2 3" key="1">
    <citation type="submission" date="2019-02" db="EMBL/GenBank/DDBJ databases">
        <title>Deep-cultivation of Planctomycetes and their phenomic and genomic characterization uncovers novel biology.</title>
        <authorList>
            <person name="Wiegand S."/>
            <person name="Jogler M."/>
            <person name="Boedeker C."/>
            <person name="Pinto D."/>
            <person name="Vollmers J."/>
            <person name="Rivas-Marin E."/>
            <person name="Kohn T."/>
            <person name="Peeters S.H."/>
            <person name="Heuer A."/>
            <person name="Rast P."/>
            <person name="Oberbeckmann S."/>
            <person name="Bunk B."/>
            <person name="Jeske O."/>
            <person name="Meyerdierks A."/>
            <person name="Storesund J.E."/>
            <person name="Kallscheuer N."/>
            <person name="Luecker S."/>
            <person name="Lage O.M."/>
            <person name="Pohl T."/>
            <person name="Merkel B.J."/>
            <person name="Hornburger P."/>
            <person name="Mueller R.-W."/>
            <person name="Bruemmer F."/>
            <person name="Labrenz M."/>
            <person name="Spormann A.M."/>
            <person name="Op Den Camp H."/>
            <person name="Overmann J."/>
            <person name="Amann R."/>
            <person name="Jetten M.S.M."/>
            <person name="Mascher T."/>
            <person name="Medema M.H."/>
            <person name="Devos D.P."/>
            <person name="Kaster A.-K."/>
            <person name="Ovreas L."/>
            <person name="Rohde M."/>
            <person name="Galperin M.Y."/>
            <person name="Jogler C."/>
        </authorList>
    </citation>
    <scope>NUCLEOTIDE SEQUENCE [LARGE SCALE GENOMIC DNA]</scope>
    <source>
        <strain evidence="2 3">CA13</strain>
    </source>
</reference>
<dbReference type="Proteomes" id="UP000315010">
    <property type="component" value="Unassembled WGS sequence"/>
</dbReference>
<evidence type="ECO:0000313" key="2">
    <source>
        <dbReference type="EMBL" id="TWT81204.1"/>
    </source>
</evidence>
<proteinExistence type="predicted"/>
<dbReference type="EMBL" id="SJPJ01000001">
    <property type="protein sequence ID" value="TWT81204.1"/>
    <property type="molecule type" value="Genomic_DNA"/>
</dbReference>